<dbReference type="HOGENOM" id="CLU_811752_0_0_1"/>
<name>A0A0C9VWQ8_SPHS4</name>
<protein>
    <recommendedName>
        <fullName evidence="1">Reverse transcriptase/retrotransposon-derived protein RNase H-like domain-containing protein</fullName>
    </recommendedName>
</protein>
<dbReference type="SUPFAM" id="SSF56672">
    <property type="entry name" value="DNA/RNA polymerases"/>
    <property type="match status" value="1"/>
</dbReference>
<evidence type="ECO:0000259" key="1">
    <source>
        <dbReference type="Pfam" id="PF17919"/>
    </source>
</evidence>
<keyword evidence="3" id="KW-1185">Reference proteome</keyword>
<dbReference type="InterPro" id="IPR041577">
    <property type="entry name" value="RT_RNaseH_2"/>
</dbReference>
<dbReference type="Pfam" id="PF17919">
    <property type="entry name" value="RT_RNaseH_2"/>
    <property type="match status" value="1"/>
</dbReference>
<accession>A0A0C9VWQ8</accession>
<reference evidence="2 3" key="1">
    <citation type="submission" date="2014-06" db="EMBL/GenBank/DDBJ databases">
        <title>Evolutionary Origins and Diversification of the Mycorrhizal Mutualists.</title>
        <authorList>
            <consortium name="DOE Joint Genome Institute"/>
            <consortium name="Mycorrhizal Genomics Consortium"/>
            <person name="Kohler A."/>
            <person name="Kuo A."/>
            <person name="Nagy L.G."/>
            <person name="Floudas D."/>
            <person name="Copeland A."/>
            <person name="Barry K.W."/>
            <person name="Cichocki N."/>
            <person name="Veneault-Fourrey C."/>
            <person name="LaButti K."/>
            <person name="Lindquist E.A."/>
            <person name="Lipzen A."/>
            <person name="Lundell T."/>
            <person name="Morin E."/>
            <person name="Murat C."/>
            <person name="Riley R."/>
            <person name="Ohm R."/>
            <person name="Sun H."/>
            <person name="Tunlid A."/>
            <person name="Henrissat B."/>
            <person name="Grigoriev I.V."/>
            <person name="Hibbett D.S."/>
            <person name="Martin F."/>
        </authorList>
    </citation>
    <scope>NUCLEOTIDE SEQUENCE [LARGE SCALE GENOMIC DNA]</scope>
    <source>
        <strain evidence="2 3">SS14</strain>
    </source>
</reference>
<feature type="domain" description="Reverse transcriptase/retrotransposon-derived protein RNase H-like" evidence="1">
    <location>
        <begin position="99"/>
        <end position="138"/>
    </location>
</feature>
<dbReference type="AlphaFoldDB" id="A0A0C9VWQ8"/>
<proteinExistence type="predicted"/>
<dbReference type="EMBL" id="KN837124">
    <property type="protein sequence ID" value="KIJ43270.1"/>
    <property type="molecule type" value="Genomic_DNA"/>
</dbReference>
<organism evidence="2 3">
    <name type="scientific">Sphaerobolus stellatus (strain SS14)</name>
    <dbReference type="NCBI Taxonomy" id="990650"/>
    <lineage>
        <taxon>Eukaryota</taxon>
        <taxon>Fungi</taxon>
        <taxon>Dikarya</taxon>
        <taxon>Basidiomycota</taxon>
        <taxon>Agaricomycotina</taxon>
        <taxon>Agaricomycetes</taxon>
        <taxon>Phallomycetidae</taxon>
        <taxon>Geastrales</taxon>
        <taxon>Sphaerobolaceae</taxon>
        <taxon>Sphaerobolus</taxon>
    </lineage>
</organism>
<evidence type="ECO:0000313" key="3">
    <source>
        <dbReference type="Proteomes" id="UP000054279"/>
    </source>
</evidence>
<dbReference type="Proteomes" id="UP000054279">
    <property type="component" value="Unassembled WGS sequence"/>
</dbReference>
<evidence type="ECO:0000313" key="2">
    <source>
        <dbReference type="EMBL" id="KIJ43270.1"/>
    </source>
</evidence>
<sequence>MGKKALANAPVRAYAILGLGYMMYTDPCDGAVTGILQQVQPIKIGDLKGTKIYEKLKAAWERHFPIPSLVKLLCAEEAEHLPVNGDWDKEFKETIVHIERVTVYWSHVLKESERNYSPTEKEALVLKDAFIKFQPYIEVFAAYPGLKIIHQAGRVHSNMDPVSCLQQCLPRQDRPISDGTVAADISGREDDVLNNFYKEISPDFEAKILHLRAEIECDTDCVELLLVEQVIHGQNTLLAKVNIPFITAMAYSGIISLDPSETEKFTRGYLEDNHFSSVLDTLKQEEDWTHTKFSQYSLGNKGLLFFQRLARSKMALCSSRTSQWNHEQCPQQTVQRHSCGIF</sequence>
<gene>
    <name evidence="2" type="ORF">M422DRAFT_253473</name>
</gene>
<dbReference type="InterPro" id="IPR043502">
    <property type="entry name" value="DNA/RNA_pol_sf"/>
</dbReference>
<dbReference type="OrthoDB" id="3245961at2759"/>